<keyword evidence="5" id="KW-0206">Cytoskeleton</keyword>
<dbReference type="PROSITE" id="PS00028">
    <property type="entry name" value="ZINC_FINGER_C2H2_1"/>
    <property type="match status" value="1"/>
</dbReference>
<dbReference type="PANTHER" id="PTHR21502">
    <property type="entry name" value="ZINC FINGER PROTEIN DZIP1"/>
    <property type="match status" value="1"/>
</dbReference>
<keyword evidence="5" id="KW-0963">Cytoplasm</keyword>
<dbReference type="Proteomes" id="UP001189429">
    <property type="component" value="Unassembled WGS sequence"/>
</dbReference>
<evidence type="ECO:0000256" key="6">
    <source>
        <dbReference type="ARBA" id="ARBA00023273"/>
    </source>
</evidence>
<protein>
    <recommendedName>
        <fullName evidence="7">C2H2-type domain-containing protein</fullName>
    </recommendedName>
</protein>
<keyword evidence="6" id="KW-0966">Cell projection</keyword>
<evidence type="ECO:0000256" key="3">
    <source>
        <dbReference type="ARBA" id="ARBA00009131"/>
    </source>
</evidence>
<comment type="similarity">
    <text evidence="3">Belongs to the DZIP C2H2-type zinc-finger protein family.</text>
</comment>
<accession>A0ABN9YJ43</accession>
<feature type="domain" description="C2H2-type" evidence="7">
    <location>
        <begin position="248"/>
        <end position="269"/>
    </location>
</feature>
<evidence type="ECO:0000256" key="2">
    <source>
        <dbReference type="ARBA" id="ARBA00004120"/>
    </source>
</evidence>
<comment type="caution">
    <text evidence="8">The sequence shown here is derived from an EMBL/GenBank/DDBJ whole genome shotgun (WGS) entry which is preliminary data.</text>
</comment>
<evidence type="ECO:0000259" key="7">
    <source>
        <dbReference type="PROSITE" id="PS00028"/>
    </source>
</evidence>
<dbReference type="InterPro" id="IPR051241">
    <property type="entry name" value="DZIP_RILPL"/>
</dbReference>
<evidence type="ECO:0000313" key="8">
    <source>
        <dbReference type="EMBL" id="CAK0911491.1"/>
    </source>
</evidence>
<dbReference type="InterPro" id="IPR013087">
    <property type="entry name" value="Znf_C2H2_type"/>
</dbReference>
<evidence type="ECO:0000313" key="9">
    <source>
        <dbReference type="Proteomes" id="UP001189429"/>
    </source>
</evidence>
<keyword evidence="9" id="KW-1185">Reference proteome</keyword>
<dbReference type="Pfam" id="PF13815">
    <property type="entry name" value="Dzip-like_N"/>
    <property type="match status" value="1"/>
</dbReference>
<dbReference type="PANTHER" id="PTHR21502:SF3">
    <property type="entry name" value="CILIUM ASSEMBLY PROTEIN DZIP1L"/>
    <property type="match status" value="1"/>
</dbReference>
<proteinExistence type="inferred from homology"/>
<name>A0ABN9YJ43_9DINO</name>
<evidence type="ECO:0000256" key="4">
    <source>
        <dbReference type="ARBA" id="ARBA00023054"/>
    </source>
</evidence>
<evidence type="ECO:0000256" key="1">
    <source>
        <dbReference type="ARBA" id="ARBA00004114"/>
    </source>
</evidence>
<sequence length="281" mass="28684">MSSALAGAFLPGACAGLPCRGPARDLFSRGGLPGGPAGAFPPRGAPPAEAFAAEAFAAGAFPAGASPAGTPWAGPCPAGGPSAAAWRGASPAGSPLAGGYAGGAPLALLGSPAAGGLGHSASAPSSAKFAFQPRVGKTNWRLLHSLDVDRVRREVDIETLEQLMDNIMLSHFGFDDLETVSADSIIKLVQLLQLSLELLCSMCSSSHKLLTGLMMEKVRNHGSALAQSAMACSEQPSVSPGSRQKLRCAYCPKCFVSWDYLQQHVLRRHPDALAGPGEAAA</sequence>
<organism evidence="8 9">
    <name type="scientific">Prorocentrum cordatum</name>
    <dbReference type="NCBI Taxonomy" id="2364126"/>
    <lineage>
        <taxon>Eukaryota</taxon>
        <taxon>Sar</taxon>
        <taxon>Alveolata</taxon>
        <taxon>Dinophyceae</taxon>
        <taxon>Prorocentrales</taxon>
        <taxon>Prorocentraceae</taxon>
        <taxon>Prorocentrum</taxon>
    </lineage>
</organism>
<reference evidence="8" key="1">
    <citation type="submission" date="2023-10" db="EMBL/GenBank/DDBJ databases">
        <authorList>
            <person name="Chen Y."/>
            <person name="Shah S."/>
            <person name="Dougan E. K."/>
            <person name="Thang M."/>
            <person name="Chan C."/>
        </authorList>
    </citation>
    <scope>NUCLEOTIDE SEQUENCE [LARGE SCALE GENOMIC DNA]</scope>
</reference>
<feature type="non-terminal residue" evidence="8">
    <location>
        <position position="281"/>
    </location>
</feature>
<dbReference type="InterPro" id="IPR032714">
    <property type="entry name" value="DZIP1_N"/>
</dbReference>
<dbReference type="EMBL" id="CAUYUJ010022589">
    <property type="protein sequence ID" value="CAK0911491.1"/>
    <property type="molecule type" value="Genomic_DNA"/>
</dbReference>
<comment type="subcellular location">
    <subcellularLocation>
        <location evidence="2">Cytoplasm</location>
        <location evidence="2">Cytoskeleton</location>
        <location evidence="2">Cilium basal body</location>
    </subcellularLocation>
    <subcellularLocation>
        <location evidence="1">Cytoplasm</location>
        <location evidence="1">Cytoskeleton</location>
        <location evidence="1">Microtubule organizing center</location>
        <location evidence="1">Centrosome</location>
        <location evidence="1">Centriole</location>
    </subcellularLocation>
</comment>
<gene>
    <name evidence="8" type="ORF">PCOR1329_LOCUS85350</name>
</gene>
<keyword evidence="4" id="KW-0175">Coiled coil</keyword>
<evidence type="ECO:0000256" key="5">
    <source>
        <dbReference type="ARBA" id="ARBA00023212"/>
    </source>
</evidence>